<feature type="compositionally biased region" description="Basic and acidic residues" evidence="1">
    <location>
        <begin position="10"/>
        <end position="19"/>
    </location>
</feature>
<organism evidence="2 3">
    <name type="scientific">Cupriavidus basilensis</name>
    <dbReference type="NCBI Taxonomy" id="68895"/>
    <lineage>
        <taxon>Bacteria</taxon>
        <taxon>Pseudomonadati</taxon>
        <taxon>Pseudomonadota</taxon>
        <taxon>Betaproteobacteria</taxon>
        <taxon>Burkholderiales</taxon>
        <taxon>Burkholderiaceae</taxon>
        <taxon>Cupriavidus</taxon>
    </lineage>
</organism>
<gene>
    <name evidence="2" type="ORF">F7R26_039505</name>
</gene>
<evidence type="ECO:0000313" key="2">
    <source>
        <dbReference type="EMBL" id="QOT82200.1"/>
    </source>
</evidence>
<dbReference type="AlphaFoldDB" id="A0A643FSU2"/>
<keyword evidence="2" id="KW-0614">Plasmid</keyword>
<dbReference type="Proteomes" id="UP000397656">
    <property type="component" value="Plasmid pRK1-3"/>
</dbReference>
<reference evidence="2 3" key="1">
    <citation type="submission" date="2020-10" db="EMBL/GenBank/DDBJ databases">
        <title>Complete genome sequence of Cupriavidus basilensis CCUG 49340T.</title>
        <authorList>
            <person name="Salva-Serra F."/>
            <person name="Donoso R.A."/>
            <person name="Cho K.H."/>
            <person name="Yoo J.A."/>
            <person name="Lee K."/>
            <person name="Yoon S.-H."/>
            <person name="Perez-Pantoja D."/>
            <person name="Moore E.R.B."/>
        </authorList>
    </citation>
    <scope>NUCLEOTIDE SEQUENCE [LARGE SCALE GENOMIC DNA]</scope>
    <source>
        <strain evidence="3">CCUG 49340</strain>
        <plasmid evidence="2 3">pRK1-3</plasmid>
    </source>
</reference>
<protein>
    <submittedName>
        <fullName evidence="2">DUF2188 domain-containing protein</fullName>
    </submittedName>
</protein>
<dbReference type="RefSeq" id="WP_150986899.1">
    <property type="nucleotide sequence ID" value="NZ_CP062807.1"/>
</dbReference>
<accession>A0A643FSU2</accession>
<sequence length="74" mass="8159">MTTANVHVLSHHDDRDVKLEGATGAGSHHSDQAEVVAAGIELARREKCELLVLGRDSQIRMRNSYRNDPRNVPG</sequence>
<evidence type="ECO:0000313" key="3">
    <source>
        <dbReference type="Proteomes" id="UP000397656"/>
    </source>
</evidence>
<dbReference type="GeneID" id="98407060"/>
<dbReference type="Pfam" id="PF09954">
    <property type="entry name" value="DUF2188"/>
    <property type="match status" value="1"/>
</dbReference>
<dbReference type="InterPro" id="IPR018691">
    <property type="entry name" value="DUF2188"/>
</dbReference>
<name>A0A643FSU2_9BURK</name>
<proteinExistence type="predicted"/>
<evidence type="ECO:0000256" key="1">
    <source>
        <dbReference type="SAM" id="MobiDB-lite"/>
    </source>
</evidence>
<feature type="region of interest" description="Disordered" evidence="1">
    <location>
        <begin position="1"/>
        <end position="30"/>
    </location>
</feature>
<geneLocation type="plasmid" evidence="2 3">
    <name>pRK1-3</name>
</geneLocation>
<dbReference type="EMBL" id="CP062807">
    <property type="protein sequence ID" value="QOT82200.1"/>
    <property type="molecule type" value="Genomic_DNA"/>
</dbReference>